<dbReference type="OrthoDB" id="9786165at2"/>
<dbReference type="SMART" id="SM00138">
    <property type="entry name" value="MeTrc"/>
    <property type="match status" value="1"/>
</dbReference>
<dbReference type="PANTHER" id="PTHR24422:SF26">
    <property type="entry name" value="CHEMOTAXIS PROTEIN METHYLTRANSFERASE"/>
    <property type="match status" value="1"/>
</dbReference>
<dbReference type="Proteomes" id="UP000182146">
    <property type="component" value="Unassembled WGS sequence"/>
</dbReference>
<dbReference type="AlphaFoldDB" id="A0A1G9XJP4"/>
<protein>
    <submittedName>
        <fullName evidence="2">MCP methyltransferase, CheR-type</fullName>
    </submittedName>
</protein>
<accession>A0A1G9XJP4</accession>
<proteinExistence type="predicted"/>
<dbReference type="PRINTS" id="PR00996">
    <property type="entry name" value="CHERMTFRASE"/>
</dbReference>
<evidence type="ECO:0000313" key="2">
    <source>
        <dbReference type="EMBL" id="SDM96984.1"/>
    </source>
</evidence>
<dbReference type="InterPro" id="IPR022642">
    <property type="entry name" value="CheR_C"/>
</dbReference>
<dbReference type="RefSeq" id="WP_083340069.1">
    <property type="nucleotide sequence ID" value="NZ_FNGU01000016.1"/>
</dbReference>
<dbReference type="Pfam" id="PF01739">
    <property type="entry name" value="CheR"/>
    <property type="match status" value="1"/>
</dbReference>
<feature type="non-terminal residue" evidence="2">
    <location>
        <position position="1"/>
    </location>
</feature>
<dbReference type="PROSITE" id="PS50123">
    <property type="entry name" value="CHER"/>
    <property type="match status" value="1"/>
</dbReference>
<dbReference type="InterPro" id="IPR029063">
    <property type="entry name" value="SAM-dependent_MTases_sf"/>
</dbReference>
<name>A0A1G9XJP4_9BACT</name>
<sequence>LADHRAYCEFLFSPAGHAQELVHMIDVVTTNKTDFFREPAHFEFLSQVVLPQLGRGGNGKIKIWSAGCSTGEEPYTLAMVLREFQETRPEQAGRYEIFASDISTRVLDHARRAVYSEERIAPIPSALRKKYLLRSRDPKASLVRMDATLRALLRFGRINFMDEDFGFQERFQMIFCRNVIIYFDKPTQERLMHKFCRHLDKGGYLFLGHSESLHGFDVPLVQVAPTVYRRQ</sequence>
<dbReference type="SUPFAM" id="SSF53335">
    <property type="entry name" value="S-adenosyl-L-methionine-dependent methyltransferases"/>
    <property type="match status" value="1"/>
</dbReference>
<organism evidence="2 3">
    <name type="scientific">Geoalkalibacter ferrihydriticus</name>
    <dbReference type="NCBI Taxonomy" id="392333"/>
    <lineage>
        <taxon>Bacteria</taxon>
        <taxon>Pseudomonadati</taxon>
        <taxon>Thermodesulfobacteriota</taxon>
        <taxon>Desulfuromonadia</taxon>
        <taxon>Desulfuromonadales</taxon>
        <taxon>Geoalkalibacteraceae</taxon>
        <taxon>Geoalkalibacter</taxon>
    </lineage>
</organism>
<dbReference type="STRING" id="392333.SAMN05660860_03485"/>
<feature type="domain" description="CheR-type methyltransferase" evidence="1">
    <location>
        <begin position="1"/>
        <end position="231"/>
    </location>
</feature>
<dbReference type="GO" id="GO:0008757">
    <property type="term" value="F:S-adenosylmethionine-dependent methyltransferase activity"/>
    <property type="evidence" value="ECO:0007669"/>
    <property type="project" value="InterPro"/>
</dbReference>
<keyword evidence="2" id="KW-0489">Methyltransferase</keyword>
<gene>
    <name evidence="2" type="ORF">SAMN05660860_03485</name>
</gene>
<reference evidence="2 3" key="1">
    <citation type="submission" date="2016-10" db="EMBL/GenBank/DDBJ databases">
        <authorList>
            <person name="de Groot N.N."/>
        </authorList>
    </citation>
    <scope>NUCLEOTIDE SEQUENCE [LARGE SCALE GENOMIC DNA]</scope>
    <source>
        <strain evidence="2 3">DSM 17813</strain>
    </source>
</reference>
<keyword evidence="2" id="KW-0808">Transferase</keyword>
<evidence type="ECO:0000259" key="1">
    <source>
        <dbReference type="PROSITE" id="PS50123"/>
    </source>
</evidence>
<dbReference type="InterPro" id="IPR050903">
    <property type="entry name" value="Bact_Chemotaxis_MeTrfase"/>
</dbReference>
<dbReference type="EMBL" id="FNGU01000016">
    <property type="protein sequence ID" value="SDM96984.1"/>
    <property type="molecule type" value="Genomic_DNA"/>
</dbReference>
<dbReference type="GO" id="GO:0032259">
    <property type="term" value="P:methylation"/>
    <property type="evidence" value="ECO:0007669"/>
    <property type="project" value="UniProtKB-KW"/>
</dbReference>
<dbReference type="InterPro" id="IPR000780">
    <property type="entry name" value="CheR_MeTrfase"/>
</dbReference>
<dbReference type="Gene3D" id="3.40.50.150">
    <property type="entry name" value="Vaccinia Virus protein VP39"/>
    <property type="match status" value="1"/>
</dbReference>
<evidence type="ECO:0000313" key="3">
    <source>
        <dbReference type="Proteomes" id="UP000182146"/>
    </source>
</evidence>
<dbReference type="PANTHER" id="PTHR24422">
    <property type="entry name" value="CHEMOTAXIS PROTEIN METHYLTRANSFERASE"/>
    <property type="match status" value="1"/>
</dbReference>